<dbReference type="PANTHER" id="PTHR37984:SF5">
    <property type="entry name" value="PROTEIN NYNRIN-LIKE"/>
    <property type="match status" value="1"/>
</dbReference>
<evidence type="ECO:0000259" key="8">
    <source>
        <dbReference type="PROSITE" id="PS50158"/>
    </source>
</evidence>
<feature type="compositionally biased region" description="Basic and acidic residues" evidence="7">
    <location>
        <begin position="210"/>
        <end position="234"/>
    </location>
</feature>
<dbReference type="InterPro" id="IPR021109">
    <property type="entry name" value="Peptidase_aspartic_dom_sf"/>
</dbReference>
<feature type="compositionally biased region" description="Basic and acidic residues" evidence="7">
    <location>
        <begin position="193"/>
        <end position="203"/>
    </location>
</feature>
<dbReference type="Pfam" id="PF00078">
    <property type="entry name" value="RVT_1"/>
    <property type="match status" value="1"/>
</dbReference>
<keyword evidence="5" id="KW-0479">Metal-binding</keyword>
<dbReference type="HOGENOM" id="CLU_001659_0_0_1"/>
<dbReference type="Proteomes" id="UP000008281">
    <property type="component" value="Unassembled WGS sequence"/>
</dbReference>
<dbReference type="SUPFAM" id="SSF57756">
    <property type="entry name" value="Retrovirus zinc finger-like domains"/>
    <property type="match status" value="1"/>
</dbReference>
<dbReference type="InParanoid" id="E3NVJ5"/>
<dbReference type="InterPro" id="IPR050951">
    <property type="entry name" value="Retrovirus_Pol_polyprotein"/>
</dbReference>
<dbReference type="PROSITE" id="PS50158">
    <property type="entry name" value="ZF_CCHC"/>
    <property type="match status" value="1"/>
</dbReference>
<keyword evidence="6" id="KW-0175">Coiled coil</keyword>
<dbReference type="Gene3D" id="2.40.70.10">
    <property type="entry name" value="Acid Proteases"/>
    <property type="match status" value="1"/>
</dbReference>
<evidence type="ECO:0000256" key="5">
    <source>
        <dbReference type="PROSITE-ProRule" id="PRU00047"/>
    </source>
</evidence>
<dbReference type="SMART" id="SM00343">
    <property type="entry name" value="ZnF_C2HC"/>
    <property type="match status" value="1"/>
</dbReference>
<dbReference type="EMBL" id="DS271004">
    <property type="protein sequence ID" value="EFO98432.1"/>
    <property type="molecule type" value="Genomic_DNA"/>
</dbReference>
<evidence type="ECO:0000256" key="2">
    <source>
        <dbReference type="ARBA" id="ARBA00022695"/>
    </source>
</evidence>
<dbReference type="PROSITE" id="PS50878">
    <property type="entry name" value="RT_POL"/>
    <property type="match status" value="1"/>
</dbReference>
<feature type="domain" description="CCHC-type" evidence="8">
    <location>
        <begin position="503"/>
        <end position="517"/>
    </location>
</feature>
<dbReference type="GO" id="GO:0019899">
    <property type="term" value="F:enzyme binding"/>
    <property type="evidence" value="ECO:0007669"/>
    <property type="project" value="UniProtKB-ARBA"/>
</dbReference>
<reference evidence="10" key="1">
    <citation type="submission" date="2007-07" db="EMBL/GenBank/DDBJ databases">
        <title>PCAP assembly of the Caenorhabditis remanei genome.</title>
        <authorList>
            <consortium name="The Caenorhabditis remanei Sequencing Consortium"/>
            <person name="Wilson R.K."/>
        </authorList>
    </citation>
    <scope>NUCLEOTIDE SEQUENCE [LARGE SCALE GENOMIC DNA]</scope>
    <source>
        <strain evidence="10">PB4641</strain>
    </source>
</reference>
<dbReference type="Gene3D" id="3.10.10.10">
    <property type="entry name" value="HIV Type 1 Reverse Transcriptase, subunit A, domain 1"/>
    <property type="match status" value="1"/>
</dbReference>
<organism evidence="11">
    <name type="scientific">Caenorhabditis remanei</name>
    <name type="common">Caenorhabditis vulgaris</name>
    <dbReference type="NCBI Taxonomy" id="31234"/>
    <lineage>
        <taxon>Eukaryota</taxon>
        <taxon>Metazoa</taxon>
        <taxon>Ecdysozoa</taxon>
        <taxon>Nematoda</taxon>
        <taxon>Chromadorea</taxon>
        <taxon>Rhabditida</taxon>
        <taxon>Rhabditina</taxon>
        <taxon>Rhabditomorpha</taxon>
        <taxon>Rhabditoidea</taxon>
        <taxon>Rhabditidae</taxon>
        <taxon>Peloderinae</taxon>
        <taxon>Caenorhabditis</taxon>
    </lineage>
</organism>
<feature type="region of interest" description="Disordered" evidence="7">
    <location>
        <begin position="1"/>
        <end position="32"/>
    </location>
</feature>
<feature type="region of interest" description="Disordered" evidence="7">
    <location>
        <begin position="193"/>
        <end position="234"/>
    </location>
</feature>
<evidence type="ECO:0000313" key="11">
    <source>
        <dbReference type="Proteomes" id="UP000008281"/>
    </source>
</evidence>
<dbReference type="SUPFAM" id="SSF56672">
    <property type="entry name" value="DNA/RNA polymerases"/>
    <property type="match status" value="1"/>
</dbReference>
<evidence type="ECO:0000256" key="6">
    <source>
        <dbReference type="SAM" id="Coils"/>
    </source>
</evidence>
<keyword evidence="5" id="KW-0862">Zinc</keyword>
<feature type="region of interest" description="Disordered" evidence="7">
    <location>
        <begin position="455"/>
        <end position="495"/>
    </location>
</feature>
<keyword evidence="5" id="KW-0863">Zinc-finger</keyword>
<dbReference type="InterPro" id="IPR036875">
    <property type="entry name" value="Znf_CCHC_sf"/>
</dbReference>
<dbReference type="Pfam" id="PF00098">
    <property type="entry name" value="zf-CCHC"/>
    <property type="match status" value="1"/>
</dbReference>
<dbReference type="eggNOG" id="ENOG502SY8C">
    <property type="taxonomic scope" value="Eukaryota"/>
</dbReference>
<feature type="compositionally biased region" description="Polar residues" evidence="7">
    <location>
        <begin position="1"/>
        <end position="30"/>
    </location>
</feature>
<dbReference type="GO" id="GO:0016779">
    <property type="term" value="F:nucleotidyltransferase activity"/>
    <property type="evidence" value="ECO:0007669"/>
    <property type="project" value="UniProtKB-KW"/>
</dbReference>
<evidence type="ECO:0000313" key="10">
    <source>
        <dbReference type="EMBL" id="EFO98432.1"/>
    </source>
</evidence>
<dbReference type="OrthoDB" id="6514906at2759"/>
<protein>
    <recommendedName>
        <fullName evidence="12">CCHC-type domain-containing protein</fullName>
    </recommendedName>
</protein>
<keyword evidence="11" id="KW-1185">Reference proteome</keyword>
<feature type="domain" description="Reverse transcriptase" evidence="9">
    <location>
        <begin position="836"/>
        <end position="947"/>
    </location>
</feature>
<evidence type="ECO:0008006" key="12">
    <source>
        <dbReference type="Google" id="ProtNLM"/>
    </source>
</evidence>
<keyword evidence="3" id="KW-0540">Nuclease</keyword>
<name>E3NVJ5_CAERE</name>
<evidence type="ECO:0000256" key="3">
    <source>
        <dbReference type="ARBA" id="ARBA00022722"/>
    </source>
</evidence>
<feature type="coiled-coil region" evidence="6">
    <location>
        <begin position="147"/>
        <end position="174"/>
    </location>
</feature>
<keyword evidence="2" id="KW-0548">Nucleotidyltransferase</keyword>
<dbReference type="GO" id="GO:0008270">
    <property type="term" value="F:zinc ion binding"/>
    <property type="evidence" value="ECO:0007669"/>
    <property type="project" value="UniProtKB-KW"/>
</dbReference>
<keyword evidence="4" id="KW-0255">Endonuclease</keyword>
<sequence>MTANGSMELLSTDSTQNNSEAGNSASSRMSEVSLRERRKLVKGFTDFVEASGQMESDIFEAVKMTCQGTARQLEGLIAPVKKYGKELRERFDELGGERWTLEIIGLMRENQVETVEELRELCERAALVRGGSGEQATPSSDDVKKLQEAWTKERDEVYEELDKLTKEKALADETVSKFKVALKEEREAHEKLKGVFQRQEGETRGGIQNDEIKEIQVRSPRQDAGKKSSIRNSEEDLLKTGTEWELSEKSRSWCGDLRSAKAASCSAGNAAMQEMVSSMGRMMKASALPEPKTFDGTGDFKEFRREFLLKYQQVTDEDDELVAILEERYLKGAAKSLFKSLEDRHERPIAELFVEFERKLRKRQGDVKAEALHEFDRLQRAPGQKLWEYLVEVEKWSKKAYPEVEKATLSQMRTTKLMRATENDDLLQSVLVAKRLDLPLRDQYEHLKDIVLQRENEKMRKQKERAGAMKSQGNREGRRAPGDRNSGDRKAVGEGKSTGAKLKCFTCGGVGHMSRQCVSKRVDKIQTHPGCSDKNVGAETVEMVEMLGQRRRVIIDSGAVVSVMSTSAFEKLKSGCKNWEEEVEVLEEPTFTLLDASRSEMQVKEQIKVPMVVRGRKVGVVFQLVENEREVLLIGTNAFESIGVELKWKAERAIARADEKLRIPPQSCARVAVKVNADLGGEMLLESAKEWMPTCLCSKDEQGKLTAVVSNWRNEPLLIKKNEILGMVSRDWDVWKEEKTKMVNMMELDKRVTLKGDARVEAVVKILEENGTMSGGMRGLVAEFSDVFAIEENELTQTNMVDCAIELEKREPIRQKCRPVPLALQDKVRGMLKEMEARRVIKKCRSPWASPVVLVKKKDGSIRMCVDYRKLNTVIKLNAHPLPHIESTLQALGNKKVFTTLDLMAGYWQIPMEEESKEKTAFVVLNEQYQFEVMPFGLATSPEAMEQ</sequence>
<dbReference type="InterPro" id="IPR043128">
    <property type="entry name" value="Rev_trsase/Diguanyl_cyclase"/>
</dbReference>
<dbReference type="STRING" id="31234.E3NVJ5"/>
<dbReference type="InterPro" id="IPR000477">
    <property type="entry name" value="RT_dom"/>
</dbReference>
<dbReference type="AlphaFoldDB" id="E3NVJ5"/>
<accession>E3NVJ5</accession>
<dbReference type="GO" id="GO:0005737">
    <property type="term" value="C:cytoplasm"/>
    <property type="evidence" value="ECO:0007669"/>
    <property type="project" value="UniProtKB-ARBA"/>
</dbReference>
<evidence type="ECO:0000256" key="7">
    <source>
        <dbReference type="SAM" id="MobiDB-lite"/>
    </source>
</evidence>
<dbReference type="InterPro" id="IPR043502">
    <property type="entry name" value="DNA/RNA_pol_sf"/>
</dbReference>
<dbReference type="GO" id="GO:0003676">
    <property type="term" value="F:nucleic acid binding"/>
    <property type="evidence" value="ECO:0007669"/>
    <property type="project" value="InterPro"/>
</dbReference>
<feature type="compositionally biased region" description="Basic and acidic residues" evidence="7">
    <location>
        <begin position="455"/>
        <end position="493"/>
    </location>
</feature>
<dbReference type="Gene3D" id="3.30.70.270">
    <property type="match status" value="1"/>
</dbReference>
<dbReference type="CDD" id="cd01647">
    <property type="entry name" value="RT_LTR"/>
    <property type="match status" value="1"/>
</dbReference>
<gene>
    <name evidence="10" type="ORF">CRE_30341</name>
</gene>
<dbReference type="GO" id="GO:0004519">
    <property type="term" value="F:endonuclease activity"/>
    <property type="evidence" value="ECO:0007669"/>
    <property type="project" value="UniProtKB-KW"/>
</dbReference>
<keyword evidence="4" id="KW-0378">Hydrolase</keyword>
<dbReference type="OMA" id="TEWELSE"/>
<evidence type="ECO:0000256" key="4">
    <source>
        <dbReference type="ARBA" id="ARBA00022759"/>
    </source>
</evidence>
<proteinExistence type="predicted"/>
<dbReference type="PANTHER" id="PTHR37984">
    <property type="entry name" value="PROTEIN CBG26694"/>
    <property type="match status" value="1"/>
</dbReference>
<evidence type="ECO:0000256" key="1">
    <source>
        <dbReference type="ARBA" id="ARBA00022679"/>
    </source>
</evidence>
<keyword evidence="1" id="KW-0808">Transferase</keyword>
<dbReference type="InterPro" id="IPR001878">
    <property type="entry name" value="Znf_CCHC"/>
</dbReference>
<evidence type="ECO:0000259" key="9">
    <source>
        <dbReference type="PROSITE" id="PS50878"/>
    </source>
</evidence>
<feature type="non-terminal residue" evidence="10">
    <location>
        <position position="947"/>
    </location>
</feature>